<dbReference type="PANTHER" id="PTHR43798">
    <property type="entry name" value="MONOACYLGLYCEROL LIPASE"/>
    <property type="match status" value="1"/>
</dbReference>
<feature type="domain" description="AB hydrolase-1" evidence="2">
    <location>
        <begin position="72"/>
        <end position="300"/>
    </location>
</feature>
<feature type="region of interest" description="Disordered" evidence="1">
    <location>
        <begin position="1"/>
        <end position="21"/>
    </location>
</feature>
<organism evidence="3 4">
    <name type="scientific">Streptodolium elevatio</name>
    <dbReference type="NCBI Taxonomy" id="3157996"/>
    <lineage>
        <taxon>Bacteria</taxon>
        <taxon>Bacillati</taxon>
        <taxon>Actinomycetota</taxon>
        <taxon>Actinomycetes</taxon>
        <taxon>Kitasatosporales</taxon>
        <taxon>Streptomycetaceae</taxon>
        <taxon>Streptodolium</taxon>
    </lineage>
</organism>
<keyword evidence="4" id="KW-1185">Reference proteome</keyword>
<dbReference type="Gene3D" id="3.40.50.1820">
    <property type="entry name" value="alpha/beta hydrolase"/>
    <property type="match status" value="1"/>
</dbReference>
<evidence type="ECO:0000256" key="1">
    <source>
        <dbReference type="SAM" id="MobiDB-lite"/>
    </source>
</evidence>
<evidence type="ECO:0000313" key="4">
    <source>
        <dbReference type="Proteomes" id="UP001551482"/>
    </source>
</evidence>
<feature type="compositionally biased region" description="Basic and acidic residues" evidence="1">
    <location>
        <begin position="1"/>
        <end position="10"/>
    </location>
</feature>
<comment type="caution">
    <text evidence="3">The sequence shown here is derived from an EMBL/GenBank/DDBJ whole genome shotgun (WGS) entry which is preliminary data.</text>
</comment>
<sequence length="319" mass="34002">MTAEFRKTEPRNAPGVEPSTARTAQGAFDARFAAAYDAVVDRWPLPVETITLDSEFGMTHVIACGPTDAPPLVLLHGGGTTAAVWYANAADLARGHRVYAIDRIGEAGRSRRGARPLRDAAGLHAWLDGVLTGLGVADAAICAHSYGAWLALSYALHAPHRVTGLVLLDPTQCFGGFRLRYLRRALPSLLRPTADRARRFIAWETAGATAAEPGGATADWLELYCLAAEFPGARTVVGRRPKRAALRTLATPTRVILAADSRTHDPAKIAAAATRDLPNAEVSVLPGVSHHAMPWHRAAQLDAEITRFLTALPVPPGSV</sequence>
<dbReference type="RefSeq" id="WP_358349679.1">
    <property type="nucleotide sequence ID" value="NZ_JBEZFP010000009.1"/>
</dbReference>
<evidence type="ECO:0000259" key="2">
    <source>
        <dbReference type="Pfam" id="PF12697"/>
    </source>
</evidence>
<dbReference type="InterPro" id="IPR000073">
    <property type="entry name" value="AB_hydrolase_1"/>
</dbReference>
<proteinExistence type="predicted"/>
<accession>A0ABV3DB54</accession>
<dbReference type="EMBL" id="JBEZFP010000009">
    <property type="protein sequence ID" value="MEU8132971.1"/>
    <property type="molecule type" value="Genomic_DNA"/>
</dbReference>
<keyword evidence="3" id="KW-0378">Hydrolase</keyword>
<dbReference type="InterPro" id="IPR029058">
    <property type="entry name" value="AB_hydrolase_fold"/>
</dbReference>
<dbReference type="SUPFAM" id="SSF53474">
    <property type="entry name" value="alpha/beta-Hydrolases"/>
    <property type="match status" value="1"/>
</dbReference>
<dbReference type="Pfam" id="PF12697">
    <property type="entry name" value="Abhydrolase_6"/>
    <property type="match status" value="1"/>
</dbReference>
<dbReference type="InterPro" id="IPR050266">
    <property type="entry name" value="AB_hydrolase_sf"/>
</dbReference>
<evidence type="ECO:0000313" key="3">
    <source>
        <dbReference type="EMBL" id="MEU8132971.1"/>
    </source>
</evidence>
<name>A0ABV3DB54_9ACTN</name>
<dbReference type="Proteomes" id="UP001551482">
    <property type="component" value="Unassembled WGS sequence"/>
</dbReference>
<reference evidence="3 4" key="1">
    <citation type="submission" date="2024-06" db="EMBL/GenBank/DDBJ databases">
        <title>The Natural Products Discovery Center: Release of the First 8490 Sequenced Strains for Exploring Actinobacteria Biosynthetic Diversity.</title>
        <authorList>
            <person name="Kalkreuter E."/>
            <person name="Kautsar S.A."/>
            <person name="Yang D."/>
            <person name="Bader C.D."/>
            <person name="Teijaro C.N."/>
            <person name="Fluegel L."/>
            <person name="Davis C.M."/>
            <person name="Simpson J.R."/>
            <person name="Lauterbach L."/>
            <person name="Steele A.D."/>
            <person name="Gui C."/>
            <person name="Meng S."/>
            <person name="Li G."/>
            <person name="Viehrig K."/>
            <person name="Ye F."/>
            <person name="Su P."/>
            <person name="Kiefer A.F."/>
            <person name="Nichols A."/>
            <person name="Cepeda A.J."/>
            <person name="Yan W."/>
            <person name="Fan B."/>
            <person name="Jiang Y."/>
            <person name="Adhikari A."/>
            <person name="Zheng C.-J."/>
            <person name="Schuster L."/>
            <person name="Cowan T.M."/>
            <person name="Smanski M.J."/>
            <person name="Chevrette M.G."/>
            <person name="De Carvalho L.P.S."/>
            <person name="Shen B."/>
        </authorList>
    </citation>
    <scope>NUCLEOTIDE SEQUENCE [LARGE SCALE GENOMIC DNA]</scope>
    <source>
        <strain evidence="3 4">NPDC048946</strain>
    </source>
</reference>
<gene>
    <name evidence="3" type="ORF">AB0C36_05635</name>
</gene>
<dbReference type="PANTHER" id="PTHR43798:SF27">
    <property type="entry name" value="HYDROLASE ALPHA_BETA HYDROLASE FOLD FAMILY"/>
    <property type="match status" value="1"/>
</dbReference>
<protein>
    <submittedName>
        <fullName evidence="3">Alpha/beta hydrolase</fullName>
    </submittedName>
</protein>
<dbReference type="GO" id="GO:0016787">
    <property type="term" value="F:hydrolase activity"/>
    <property type="evidence" value="ECO:0007669"/>
    <property type="project" value="UniProtKB-KW"/>
</dbReference>